<accession>A0A3E0WIJ3</accession>
<sequence>MRGTVKLLNRDDGIVGIETEHGEYTVLGLLEDYEIAEGDVISGPLEALDQQLMNNETRQLQMNVYVEDCELQYEDAKVKVG</sequence>
<dbReference type="EMBL" id="NFZW01000035">
    <property type="protein sequence ID" value="RFA32043.1"/>
    <property type="molecule type" value="Genomic_DNA"/>
</dbReference>
<dbReference type="AlphaFoldDB" id="A0A3E0WIJ3"/>
<evidence type="ECO:0000313" key="1">
    <source>
        <dbReference type="EMBL" id="RFA32043.1"/>
    </source>
</evidence>
<evidence type="ECO:0000313" key="2">
    <source>
        <dbReference type="Proteomes" id="UP000256763"/>
    </source>
</evidence>
<reference evidence="2" key="1">
    <citation type="submission" date="2017-05" db="EMBL/GenBank/DDBJ databases">
        <authorList>
            <person name="Sharma S."/>
            <person name="Sidhu C."/>
            <person name="Pinnaka A.K."/>
        </authorList>
    </citation>
    <scope>NUCLEOTIDE SEQUENCE [LARGE SCALE GENOMIC DNA]</scope>
    <source>
        <strain evidence="2">AK93</strain>
    </source>
</reference>
<dbReference type="Proteomes" id="UP000256763">
    <property type="component" value="Unassembled WGS sequence"/>
</dbReference>
<protein>
    <submittedName>
        <fullName evidence="1">Uncharacterized protein</fullName>
    </submittedName>
</protein>
<name>A0A3E0WIJ3_9GAMM</name>
<gene>
    <name evidence="1" type="ORF">CAL65_20610</name>
</gene>
<comment type="caution">
    <text evidence="1">The sequence shown here is derived from an EMBL/GenBank/DDBJ whole genome shotgun (WGS) entry which is preliminary data.</text>
</comment>
<proteinExistence type="predicted"/>
<organism evidence="1 2">
    <name type="scientific">Alkalilimnicola ehrlichii</name>
    <dbReference type="NCBI Taxonomy" id="351052"/>
    <lineage>
        <taxon>Bacteria</taxon>
        <taxon>Pseudomonadati</taxon>
        <taxon>Pseudomonadota</taxon>
        <taxon>Gammaproteobacteria</taxon>
        <taxon>Chromatiales</taxon>
        <taxon>Ectothiorhodospiraceae</taxon>
        <taxon>Alkalilimnicola</taxon>
    </lineage>
</organism>
<keyword evidence="2" id="KW-1185">Reference proteome</keyword>